<evidence type="ECO:0000256" key="7">
    <source>
        <dbReference type="ARBA" id="ARBA00022824"/>
    </source>
</evidence>
<keyword evidence="18" id="KW-1185">Reference proteome</keyword>
<comment type="caution">
    <text evidence="17">The sequence shown here is derived from an EMBL/GenBank/DDBJ whole genome shotgun (WGS) entry which is preliminary data.</text>
</comment>
<evidence type="ECO:0000313" key="17">
    <source>
        <dbReference type="EMBL" id="GFQ97911.1"/>
    </source>
</evidence>
<dbReference type="PROSITE" id="PS00086">
    <property type="entry name" value="CYTOCHROME_P450"/>
    <property type="match status" value="1"/>
</dbReference>
<evidence type="ECO:0000256" key="12">
    <source>
        <dbReference type="ARBA" id="ARBA00023136"/>
    </source>
</evidence>
<keyword evidence="12 16" id="KW-0472">Membrane</keyword>
<sequence>MFNTLIELVSGPFLVTFLIGISSTLLFYWYATRNHDYWKKRGIPYVKPVPLFGSVLENTKRPLYQIFTERYYKLGPIYGFFEANKPLLSIGDPALLKNILVKDFPAFSSRRSLVTGDKVFDSMVSTLRGEDWKRVRSIITPTFTTGKLKRMLGIFKECSETLMKIFENTVKQGKPIDAKRLYGTLTMDVIASAAFSTKIDSHNDPDNEFVKTARDTFSGNRSYKFLILLLLPFLPKSLKRMLFSRGSNNFFRDTTFQIIENRKRTGQVRNDFLQLLMDTAKEVSDEEKWEENDKGDIASNYEEQNEGQQMFKTTSNKKLSMDELIAQCVIFFLAGYETTASTLSFATYMLALNQDIQDKLRAEVDQTLAENNGELTYEVIKNMKYLDNVISETLRLFPPAIRLERVADADYKLGYMGITIPKGMAINIPMYCMHRDPKYYPSPEIFDPDRFTTEERAKRNPYTYLPFGAGPRNCIGMRFALMEIKICLSHVIAKFKIKKSPLTKDKLEFNLGQAGLLQPKEIIVDMEIREDTPLMK</sequence>
<evidence type="ECO:0000256" key="2">
    <source>
        <dbReference type="ARBA" id="ARBA00004174"/>
    </source>
</evidence>
<dbReference type="OrthoDB" id="6428965at2759"/>
<accession>A0A8X6L736</accession>
<dbReference type="InterPro" id="IPR050705">
    <property type="entry name" value="Cytochrome_P450_3A"/>
</dbReference>
<evidence type="ECO:0000256" key="3">
    <source>
        <dbReference type="ARBA" id="ARBA00004406"/>
    </source>
</evidence>
<evidence type="ECO:0000313" key="18">
    <source>
        <dbReference type="Proteomes" id="UP000887116"/>
    </source>
</evidence>
<dbReference type="PANTHER" id="PTHR24302:SF15">
    <property type="entry name" value="FATTY-ACID PEROXYGENASE"/>
    <property type="match status" value="1"/>
</dbReference>
<evidence type="ECO:0000256" key="4">
    <source>
        <dbReference type="ARBA" id="ARBA00010617"/>
    </source>
</evidence>
<evidence type="ECO:0000256" key="1">
    <source>
        <dbReference type="ARBA" id="ARBA00001971"/>
    </source>
</evidence>
<keyword evidence="9 15" id="KW-0560">Oxidoreductase</keyword>
<gene>
    <name evidence="17" type="primary">Cyp3a11</name>
    <name evidence="17" type="ORF">TNCT_601241</name>
</gene>
<dbReference type="EMBL" id="BMAO01014895">
    <property type="protein sequence ID" value="GFQ97911.1"/>
    <property type="molecule type" value="Genomic_DNA"/>
</dbReference>
<protein>
    <submittedName>
        <fullName evidence="17">Cytochrome P450 3A11</fullName>
    </submittedName>
</protein>
<dbReference type="SUPFAM" id="SSF48264">
    <property type="entry name" value="Cytochrome P450"/>
    <property type="match status" value="1"/>
</dbReference>
<evidence type="ECO:0000256" key="5">
    <source>
        <dbReference type="ARBA" id="ARBA00022617"/>
    </source>
</evidence>
<keyword evidence="6 14" id="KW-0479">Metal-binding</keyword>
<feature type="binding site" description="axial binding residue" evidence="14">
    <location>
        <position position="474"/>
    </location>
    <ligand>
        <name>heme</name>
        <dbReference type="ChEBI" id="CHEBI:30413"/>
    </ligand>
    <ligandPart>
        <name>Fe</name>
        <dbReference type="ChEBI" id="CHEBI:18248"/>
    </ligandPart>
</feature>
<keyword evidence="16" id="KW-0812">Transmembrane</keyword>
<keyword evidence="16" id="KW-1133">Transmembrane helix</keyword>
<dbReference type="AlphaFoldDB" id="A0A8X6L736"/>
<comment type="function">
    <text evidence="13">Cytochromes P450 are a group of heme-thiolate monooxygenases. They oxidize a variety of structurally unrelated compounds, including steroids, fatty acids, and xenobiotics.</text>
</comment>
<evidence type="ECO:0000256" key="9">
    <source>
        <dbReference type="ARBA" id="ARBA00023002"/>
    </source>
</evidence>
<dbReference type="GO" id="GO:0020037">
    <property type="term" value="F:heme binding"/>
    <property type="evidence" value="ECO:0007669"/>
    <property type="project" value="InterPro"/>
</dbReference>
<organism evidence="17 18">
    <name type="scientific">Trichonephila clavata</name>
    <name type="common">Joro spider</name>
    <name type="synonym">Nephila clavata</name>
    <dbReference type="NCBI Taxonomy" id="2740835"/>
    <lineage>
        <taxon>Eukaryota</taxon>
        <taxon>Metazoa</taxon>
        <taxon>Ecdysozoa</taxon>
        <taxon>Arthropoda</taxon>
        <taxon>Chelicerata</taxon>
        <taxon>Arachnida</taxon>
        <taxon>Araneae</taxon>
        <taxon>Araneomorphae</taxon>
        <taxon>Entelegynae</taxon>
        <taxon>Araneoidea</taxon>
        <taxon>Nephilidae</taxon>
        <taxon>Trichonephila</taxon>
    </lineage>
</organism>
<evidence type="ECO:0000256" key="8">
    <source>
        <dbReference type="ARBA" id="ARBA00022848"/>
    </source>
</evidence>
<evidence type="ECO:0000256" key="13">
    <source>
        <dbReference type="ARBA" id="ARBA00043906"/>
    </source>
</evidence>
<keyword evidence="7" id="KW-0256">Endoplasmic reticulum</keyword>
<dbReference type="PRINTS" id="PR00463">
    <property type="entry name" value="EP450I"/>
</dbReference>
<keyword evidence="8" id="KW-0492">Microsome</keyword>
<dbReference type="PANTHER" id="PTHR24302">
    <property type="entry name" value="CYTOCHROME P450 FAMILY 3"/>
    <property type="match status" value="1"/>
</dbReference>
<reference evidence="17" key="1">
    <citation type="submission" date="2020-07" db="EMBL/GenBank/DDBJ databases">
        <title>Multicomponent nature underlies the extraordinary mechanical properties of spider dragline silk.</title>
        <authorList>
            <person name="Kono N."/>
            <person name="Nakamura H."/>
            <person name="Mori M."/>
            <person name="Yoshida Y."/>
            <person name="Ohtoshi R."/>
            <person name="Malay A.D."/>
            <person name="Moran D.A.P."/>
            <person name="Tomita M."/>
            <person name="Numata K."/>
            <person name="Arakawa K."/>
        </authorList>
    </citation>
    <scope>NUCLEOTIDE SEQUENCE</scope>
</reference>
<dbReference type="CDD" id="cd11055">
    <property type="entry name" value="CYP3A-like"/>
    <property type="match status" value="1"/>
</dbReference>
<dbReference type="Gene3D" id="1.10.630.10">
    <property type="entry name" value="Cytochrome P450"/>
    <property type="match status" value="1"/>
</dbReference>
<evidence type="ECO:0000256" key="6">
    <source>
        <dbReference type="ARBA" id="ARBA00022723"/>
    </source>
</evidence>
<feature type="transmembrane region" description="Helical" evidence="16">
    <location>
        <begin position="12"/>
        <end position="31"/>
    </location>
</feature>
<keyword evidence="10 14" id="KW-0408">Iron</keyword>
<comment type="cofactor">
    <cofactor evidence="1 14">
        <name>heme</name>
        <dbReference type="ChEBI" id="CHEBI:30413"/>
    </cofactor>
</comment>
<comment type="similarity">
    <text evidence="4 15">Belongs to the cytochrome P450 family.</text>
</comment>
<dbReference type="Proteomes" id="UP000887116">
    <property type="component" value="Unassembled WGS sequence"/>
</dbReference>
<dbReference type="GO" id="GO:0008395">
    <property type="term" value="F:steroid hydroxylase activity"/>
    <property type="evidence" value="ECO:0007669"/>
    <property type="project" value="TreeGrafter"/>
</dbReference>
<evidence type="ECO:0000256" key="14">
    <source>
        <dbReference type="PIRSR" id="PIRSR602401-1"/>
    </source>
</evidence>
<dbReference type="FunFam" id="1.10.630.10:FF:000042">
    <property type="entry name" value="Cytochrome P450"/>
    <property type="match status" value="1"/>
</dbReference>
<dbReference type="GO" id="GO:0016705">
    <property type="term" value="F:oxidoreductase activity, acting on paired donors, with incorporation or reduction of molecular oxygen"/>
    <property type="evidence" value="ECO:0007669"/>
    <property type="project" value="InterPro"/>
</dbReference>
<proteinExistence type="inferred from homology"/>
<evidence type="ECO:0000256" key="11">
    <source>
        <dbReference type="ARBA" id="ARBA00023033"/>
    </source>
</evidence>
<name>A0A8X6L736_TRICU</name>
<dbReference type="InterPro" id="IPR002401">
    <property type="entry name" value="Cyt_P450_E_grp-I"/>
</dbReference>
<dbReference type="GO" id="GO:0005789">
    <property type="term" value="C:endoplasmic reticulum membrane"/>
    <property type="evidence" value="ECO:0007669"/>
    <property type="project" value="UniProtKB-SubCell"/>
</dbReference>
<comment type="subcellular location">
    <subcellularLocation>
        <location evidence="3">Endoplasmic reticulum membrane</location>
        <topology evidence="3">Peripheral membrane protein</topology>
    </subcellularLocation>
    <subcellularLocation>
        <location evidence="2">Microsome membrane</location>
        <topology evidence="2">Peripheral membrane protein</topology>
    </subcellularLocation>
</comment>
<evidence type="ECO:0000256" key="10">
    <source>
        <dbReference type="ARBA" id="ARBA00023004"/>
    </source>
</evidence>
<dbReference type="GO" id="GO:0005506">
    <property type="term" value="F:iron ion binding"/>
    <property type="evidence" value="ECO:0007669"/>
    <property type="project" value="InterPro"/>
</dbReference>
<dbReference type="InterPro" id="IPR001128">
    <property type="entry name" value="Cyt_P450"/>
</dbReference>
<dbReference type="InterPro" id="IPR036396">
    <property type="entry name" value="Cyt_P450_sf"/>
</dbReference>
<keyword evidence="5 14" id="KW-0349">Heme</keyword>
<dbReference type="PRINTS" id="PR00385">
    <property type="entry name" value="P450"/>
</dbReference>
<dbReference type="Pfam" id="PF00067">
    <property type="entry name" value="p450"/>
    <property type="match status" value="1"/>
</dbReference>
<evidence type="ECO:0000256" key="16">
    <source>
        <dbReference type="SAM" id="Phobius"/>
    </source>
</evidence>
<keyword evidence="11 15" id="KW-0503">Monooxygenase</keyword>
<evidence type="ECO:0000256" key="15">
    <source>
        <dbReference type="RuleBase" id="RU000461"/>
    </source>
</evidence>
<dbReference type="InterPro" id="IPR017972">
    <property type="entry name" value="Cyt_P450_CS"/>
</dbReference>